<dbReference type="Pfam" id="PF04542">
    <property type="entry name" value="Sigma70_r2"/>
    <property type="match status" value="1"/>
</dbReference>
<evidence type="ECO:0000256" key="2">
    <source>
        <dbReference type="ARBA" id="ARBA00023015"/>
    </source>
</evidence>
<feature type="domain" description="RNA polymerase sigma-70 region 2" evidence="6">
    <location>
        <begin position="40"/>
        <end position="95"/>
    </location>
</feature>
<dbReference type="InterPro" id="IPR014284">
    <property type="entry name" value="RNA_pol_sigma-70_dom"/>
</dbReference>
<dbReference type="InterPro" id="IPR013249">
    <property type="entry name" value="RNA_pol_sigma70_r4_t2"/>
</dbReference>
<protein>
    <submittedName>
        <fullName evidence="8">Sigma-70 family RNA polymerase sigma factor</fullName>
    </submittedName>
</protein>
<reference evidence="8 9" key="1">
    <citation type="submission" date="2018-09" db="EMBL/GenBank/DDBJ databases">
        <title>Acidovorax cavernicola nov. sp. isolated from Gruta de las Maravillas (Aracena, Spain).</title>
        <authorList>
            <person name="Jurado V."/>
            <person name="Gutierrez-Patricio S."/>
            <person name="Gonzalez-Pimentel J.L."/>
            <person name="Miller A.Z."/>
            <person name="Laiz L."/>
            <person name="Saiz-Jimenez C."/>
        </authorList>
    </citation>
    <scope>NUCLEOTIDE SEQUENCE [LARGE SCALE GENOMIC DNA]</scope>
    <source>
        <strain evidence="8 9">1011MAR4D40.2</strain>
    </source>
</reference>
<keyword evidence="3" id="KW-0731">Sigma factor</keyword>
<dbReference type="PANTHER" id="PTHR43133">
    <property type="entry name" value="RNA POLYMERASE ECF-TYPE SIGMA FACTO"/>
    <property type="match status" value="1"/>
</dbReference>
<dbReference type="NCBIfam" id="NF009188">
    <property type="entry name" value="PRK12536.1"/>
    <property type="match status" value="1"/>
</dbReference>
<dbReference type="InterPro" id="IPR007627">
    <property type="entry name" value="RNA_pol_sigma70_r2"/>
</dbReference>
<evidence type="ECO:0000313" key="8">
    <source>
        <dbReference type="EMBL" id="RIX81962.1"/>
    </source>
</evidence>
<evidence type="ECO:0000256" key="1">
    <source>
        <dbReference type="ARBA" id="ARBA00010641"/>
    </source>
</evidence>
<dbReference type="InterPro" id="IPR013325">
    <property type="entry name" value="RNA_pol_sigma_r2"/>
</dbReference>
<dbReference type="InterPro" id="IPR039425">
    <property type="entry name" value="RNA_pol_sigma-70-like"/>
</dbReference>
<dbReference type="SUPFAM" id="SSF88946">
    <property type="entry name" value="Sigma2 domain of RNA polymerase sigma factors"/>
    <property type="match status" value="1"/>
</dbReference>
<feature type="domain" description="RNA polymerase sigma factor 70 region 4 type 2" evidence="7">
    <location>
        <begin position="124"/>
        <end position="174"/>
    </location>
</feature>
<dbReference type="NCBIfam" id="TIGR02937">
    <property type="entry name" value="sigma70-ECF"/>
    <property type="match status" value="1"/>
</dbReference>
<dbReference type="AlphaFoldDB" id="A0A9X8D6E6"/>
<dbReference type="EMBL" id="QXMN01000008">
    <property type="protein sequence ID" value="RIX81962.1"/>
    <property type="molecule type" value="Genomic_DNA"/>
</dbReference>
<keyword evidence="2" id="KW-0805">Transcription regulation</keyword>
<comment type="caution">
    <text evidence="8">The sequence shown here is derived from an EMBL/GenBank/DDBJ whole genome shotgun (WGS) entry which is preliminary data.</text>
</comment>
<evidence type="ECO:0000256" key="5">
    <source>
        <dbReference type="ARBA" id="ARBA00023163"/>
    </source>
</evidence>
<comment type="similarity">
    <text evidence="1">Belongs to the sigma-70 factor family. ECF subfamily.</text>
</comment>
<dbReference type="OrthoDB" id="8535698at2"/>
<name>A0A9X8D6E6_9BURK</name>
<dbReference type="InterPro" id="IPR036388">
    <property type="entry name" value="WH-like_DNA-bd_sf"/>
</dbReference>
<dbReference type="GO" id="GO:0016987">
    <property type="term" value="F:sigma factor activity"/>
    <property type="evidence" value="ECO:0007669"/>
    <property type="project" value="UniProtKB-KW"/>
</dbReference>
<evidence type="ECO:0000313" key="9">
    <source>
        <dbReference type="Proteomes" id="UP000265619"/>
    </source>
</evidence>
<dbReference type="Gene3D" id="1.10.1740.10">
    <property type="match status" value="1"/>
</dbReference>
<gene>
    <name evidence="8" type="ORF">D3H34_09310</name>
</gene>
<dbReference type="GO" id="GO:0006352">
    <property type="term" value="P:DNA-templated transcription initiation"/>
    <property type="evidence" value="ECO:0007669"/>
    <property type="project" value="InterPro"/>
</dbReference>
<dbReference type="NCBIfam" id="NF009191">
    <property type="entry name" value="PRK12539.1"/>
    <property type="match status" value="1"/>
</dbReference>
<dbReference type="InterPro" id="IPR013324">
    <property type="entry name" value="RNA_pol_sigma_r3/r4-like"/>
</dbReference>
<evidence type="ECO:0000259" key="7">
    <source>
        <dbReference type="Pfam" id="PF08281"/>
    </source>
</evidence>
<dbReference type="PANTHER" id="PTHR43133:SF58">
    <property type="entry name" value="ECF RNA POLYMERASE SIGMA FACTOR SIGD"/>
    <property type="match status" value="1"/>
</dbReference>
<dbReference type="CDD" id="cd06171">
    <property type="entry name" value="Sigma70_r4"/>
    <property type="match status" value="1"/>
</dbReference>
<dbReference type="Proteomes" id="UP000265619">
    <property type="component" value="Unassembled WGS sequence"/>
</dbReference>
<dbReference type="RefSeq" id="WP_119553172.1">
    <property type="nucleotide sequence ID" value="NZ_QXMN01000008.1"/>
</dbReference>
<evidence type="ECO:0000256" key="3">
    <source>
        <dbReference type="ARBA" id="ARBA00023082"/>
    </source>
</evidence>
<evidence type="ECO:0000256" key="4">
    <source>
        <dbReference type="ARBA" id="ARBA00023125"/>
    </source>
</evidence>
<accession>A0A9X8D6E6</accession>
<dbReference type="Gene3D" id="1.10.10.10">
    <property type="entry name" value="Winged helix-like DNA-binding domain superfamily/Winged helix DNA-binding domain"/>
    <property type="match status" value="1"/>
</dbReference>
<dbReference type="Pfam" id="PF08281">
    <property type="entry name" value="Sigma70_r4_2"/>
    <property type="match status" value="1"/>
</dbReference>
<dbReference type="SUPFAM" id="SSF88659">
    <property type="entry name" value="Sigma3 and sigma4 domains of RNA polymerase sigma factors"/>
    <property type="match status" value="1"/>
</dbReference>
<keyword evidence="4" id="KW-0238">DNA-binding</keyword>
<proteinExistence type="inferred from homology"/>
<dbReference type="GO" id="GO:0003677">
    <property type="term" value="F:DNA binding"/>
    <property type="evidence" value="ECO:0007669"/>
    <property type="project" value="UniProtKB-KW"/>
</dbReference>
<organism evidence="8 9">
    <name type="scientific">Acidovorax cavernicola</name>
    <dbReference type="NCBI Taxonomy" id="1675792"/>
    <lineage>
        <taxon>Bacteria</taxon>
        <taxon>Pseudomonadati</taxon>
        <taxon>Pseudomonadota</taxon>
        <taxon>Betaproteobacteria</taxon>
        <taxon>Burkholderiales</taxon>
        <taxon>Comamonadaceae</taxon>
        <taxon>Acidovorax</taxon>
    </lineage>
</organism>
<evidence type="ECO:0000259" key="6">
    <source>
        <dbReference type="Pfam" id="PF04542"/>
    </source>
</evidence>
<keyword evidence="5" id="KW-0804">Transcription</keyword>
<sequence length="185" mass="20921">MRAVEAEPVLHALLIQALDGDAVAYREFLQRMADHLRKFIGRRLFAWPDDVEDLVQECLLAMHSQRHTYQPSQPVTAWASGIARYKLIDLLRARASREMRHVPIDDWELFAESTTEAHEAKNDVLVLLKDLPERYRLPIIHVKLEGLSIAEAARLLGMSAAAVKVGIHRGLKLLSETMGEASSQH</sequence>
<keyword evidence="9" id="KW-1185">Reference proteome</keyword>